<feature type="transmembrane region" description="Helical" evidence="1">
    <location>
        <begin position="47"/>
        <end position="68"/>
    </location>
</feature>
<keyword evidence="1" id="KW-1133">Transmembrane helix</keyword>
<feature type="transmembrane region" description="Helical" evidence="1">
    <location>
        <begin position="20"/>
        <end position="40"/>
    </location>
</feature>
<evidence type="ECO:0000313" key="3">
    <source>
        <dbReference type="Proteomes" id="UP000179037"/>
    </source>
</evidence>
<keyword evidence="1" id="KW-0812">Transmembrane</keyword>
<dbReference type="STRING" id="1817768.A3A87_10500"/>
<sequence length="134" mass="15332">MPPEADAWTWLADLILGLHAAFILFVVGGQILIVAGWALGWAWPRRWWFRLLHLLAIGFVVLEAWFGVTCPLTTLENILRTAAGAVPYENGFIRYWLQQLIFYTAPGWVFTVIYTVFAGLVALTWLVYPPRRKL</sequence>
<proteinExistence type="predicted"/>
<protein>
    <recommendedName>
        <fullName evidence="4">DUF2784 domain-containing protein</fullName>
    </recommendedName>
</protein>
<name>A0A1F6U6G9_9PROT</name>
<comment type="caution">
    <text evidence="2">The sequence shown here is derived from an EMBL/GenBank/DDBJ whole genome shotgun (WGS) entry which is preliminary data.</text>
</comment>
<dbReference type="InterPro" id="IPR021218">
    <property type="entry name" value="DUF2784"/>
</dbReference>
<gene>
    <name evidence="2" type="ORF">A3A87_10500</name>
</gene>
<feature type="transmembrane region" description="Helical" evidence="1">
    <location>
        <begin position="100"/>
        <end position="128"/>
    </location>
</feature>
<evidence type="ECO:0000256" key="1">
    <source>
        <dbReference type="SAM" id="Phobius"/>
    </source>
</evidence>
<evidence type="ECO:0000313" key="2">
    <source>
        <dbReference type="EMBL" id="OGI52919.1"/>
    </source>
</evidence>
<accession>A0A1F6U6G9</accession>
<dbReference type="Proteomes" id="UP000179037">
    <property type="component" value="Unassembled WGS sequence"/>
</dbReference>
<reference evidence="2 3" key="1">
    <citation type="journal article" date="2016" name="Nat. Commun.">
        <title>Thousands of microbial genomes shed light on interconnected biogeochemical processes in an aquifer system.</title>
        <authorList>
            <person name="Anantharaman K."/>
            <person name="Brown C.T."/>
            <person name="Hug L.A."/>
            <person name="Sharon I."/>
            <person name="Castelle C.J."/>
            <person name="Probst A.J."/>
            <person name="Thomas B.C."/>
            <person name="Singh A."/>
            <person name="Wilkins M.J."/>
            <person name="Karaoz U."/>
            <person name="Brodie E.L."/>
            <person name="Williams K.H."/>
            <person name="Hubbard S.S."/>
            <person name="Banfield J.F."/>
        </authorList>
    </citation>
    <scope>NUCLEOTIDE SEQUENCE [LARGE SCALE GENOMIC DNA]</scope>
</reference>
<organism evidence="2 3">
    <name type="scientific">Candidatus Muproteobacteria bacterium RIFCSPLOWO2_01_FULL_60_18</name>
    <dbReference type="NCBI Taxonomy" id="1817768"/>
    <lineage>
        <taxon>Bacteria</taxon>
        <taxon>Pseudomonadati</taxon>
        <taxon>Pseudomonadota</taxon>
        <taxon>Candidatus Muproteobacteria</taxon>
    </lineage>
</organism>
<keyword evidence="1" id="KW-0472">Membrane</keyword>
<dbReference type="AlphaFoldDB" id="A0A1F6U6G9"/>
<dbReference type="Pfam" id="PF10861">
    <property type="entry name" value="DUF2784"/>
    <property type="match status" value="1"/>
</dbReference>
<dbReference type="EMBL" id="MFTC01000002">
    <property type="protein sequence ID" value="OGI52919.1"/>
    <property type="molecule type" value="Genomic_DNA"/>
</dbReference>
<evidence type="ECO:0008006" key="4">
    <source>
        <dbReference type="Google" id="ProtNLM"/>
    </source>
</evidence>